<evidence type="ECO:0000256" key="1">
    <source>
        <dbReference type="ARBA" id="ARBA00004651"/>
    </source>
</evidence>
<evidence type="ECO:0000313" key="10">
    <source>
        <dbReference type="EMBL" id="SFR66207.1"/>
    </source>
</evidence>
<dbReference type="Proteomes" id="UP000198531">
    <property type="component" value="Unassembled WGS sequence"/>
</dbReference>
<keyword evidence="5" id="KW-1133">Transmembrane helix</keyword>
<dbReference type="PANTHER" id="PTHR43099:SF5">
    <property type="entry name" value="HLYC_CORC FAMILY TRANSPORTER"/>
    <property type="match status" value="1"/>
</dbReference>
<keyword evidence="7" id="KW-0129">CBS domain</keyword>
<keyword evidence="2" id="KW-1003">Cell membrane</keyword>
<dbReference type="InterPro" id="IPR000644">
    <property type="entry name" value="CBS_dom"/>
</dbReference>
<dbReference type="InterPro" id="IPR046342">
    <property type="entry name" value="CBS_dom_sf"/>
</dbReference>
<gene>
    <name evidence="10" type="ORF">SAMN04487947_3282</name>
</gene>
<dbReference type="RefSeq" id="WP_089809587.1">
    <property type="nucleotide sequence ID" value="NZ_FOYT01000003.1"/>
</dbReference>
<proteinExistence type="predicted"/>
<dbReference type="AlphaFoldDB" id="A0A1I6IHD1"/>
<accession>A0A1I6IHD1</accession>
<keyword evidence="3" id="KW-0812">Transmembrane</keyword>
<evidence type="ECO:0000256" key="6">
    <source>
        <dbReference type="ARBA" id="ARBA00023136"/>
    </source>
</evidence>
<dbReference type="EMBL" id="FOYT01000003">
    <property type="protein sequence ID" value="SFR66207.1"/>
    <property type="molecule type" value="Genomic_DNA"/>
</dbReference>
<dbReference type="PROSITE" id="PS51846">
    <property type="entry name" value="CNNM"/>
    <property type="match status" value="1"/>
</dbReference>
<dbReference type="PROSITE" id="PS51371">
    <property type="entry name" value="CBS"/>
    <property type="match status" value="1"/>
</dbReference>
<keyword evidence="6" id="KW-0472">Membrane</keyword>
<feature type="domain" description="CNNM transmembrane" evidence="9">
    <location>
        <begin position="2"/>
        <end position="222"/>
    </location>
</feature>
<reference evidence="11" key="1">
    <citation type="submission" date="2016-10" db="EMBL/GenBank/DDBJ databases">
        <authorList>
            <person name="Varghese N."/>
            <person name="Submissions S."/>
        </authorList>
    </citation>
    <scope>NUCLEOTIDE SEQUENCE [LARGE SCALE GENOMIC DNA]</scope>
    <source>
        <strain evidence="11">CGMCC 1.7736</strain>
    </source>
</reference>
<evidence type="ECO:0000313" key="11">
    <source>
        <dbReference type="Proteomes" id="UP000198531"/>
    </source>
</evidence>
<evidence type="ECO:0000259" key="9">
    <source>
        <dbReference type="PROSITE" id="PS51846"/>
    </source>
</evidence>
<evidence type="ECO:0000256" key="3">
    <source>
        <dbReference type="ARBA" id="ARBA00022692"/>
    </source>
</evidence>
<dbReference type="Pfam" id="PF00571">
    <property type="entry name" value="CBS"/>
    <property type="match status" value="1"/>
</dbReference>
<dbReference type="CDD" id="cd04590">
    <property type="entry name" value="CBS_pair_CorC_HlyC_assoc"/>
    <property type="match status" value="1"/>
</dbReference>
<evidence type="ECO:0000256" key="7">
    <source>
        <dbReference type="PROSITE-ProRule" id="PRU00703"/>
    </source>
</evidence>
<organism evidence="10 11">
    <name type="scientific">Halogeometricum rufum</name>
    <dbReference type="NCBI Taxonomy" id="553469"/>
    <lineage>
        <taxon>Archaea</taxon>
        <taxon>Methanobacteriati</taxon>
        <taxon>Methanobacteriota</taxon>
        <taxon>Stenosarchaea group</taxon>
        <taxon>Halobacteria</taxon>
        <taxon>Halobacteriales</taxon>
        <taxon>Haloferacaceae</taxon>
        <taxon>Halogeometricum</taxon>
    </lineage>
</organism>
<keyword evidence="4" id="KW-0677">Repeat</keyword>
<dbReference type="InterPro" id="IPR051676">
    <property type="entry name" value="UPF0053_domain"/>
</dbReference>
<dbReference type="InterPro" id="IPR044751">
    <property type="entry name" value="Ion_transp-like_CBS"/>
</dbReference>
<dbReference type="STRING" id="553469.SAMN04487947_3282"/>
<dbReference type="GO" id="GO:0005886">
    <property type="term" value="C:plasma membrane"/>
    <property type="evidence" value="ECO:0007669"/>
    <property type="project" value="UniProtKB-SubCell"/>
</dbReference>
<sequence length="370" mass="40124">MVEIATLGRLFAGVVLLLGNAYFVTIEFAMTRVRQFTEDQFQGSRGLERAWSMTERLEIFLSGCQLGITICSVGLGVVAEPALAAVLDPVIRSLGLQGVLGSGGEGGHAALSAITALAFINILHLTVGEQAPTYLGIERSKQVAKYGAPILYWWTRIFSPVIRFADWLAKAILSLFGVSITRSWAEEEVEGEETPSRGELLSDMGDALAQLDMPEDRRDEVLNAVAIDRVRTSDIMVDRDDIVSVSTERSTEENLETVRSNSHTRFPLVGESVDDVVGTIYLPALVQAMDAIERGETAFADIASEPMTVAPDVPVADLIDEFQAAEQEIALVVEEGRTVGLITATDAFETITGELEDPMDEDADRDEPAS</sequence>
<keyword evidence="11" id="KW-1185">Reference proteome</keyword>
<evidence type="ECO:0000256" key="4">
    <source>
        <dbReference type="ARBA" id="ARBA00022737"/>
    </source>
</evidence>
<name>A0A1I6IHD1_9EURY</name>
<evidence type="ECO:0000256" key="2">
    <source>
        <dbReference type="ARBA" id="ARBA00022475"/>
    </source>
</evidence>
<dbReference type="Pfam" id="PF01595">
    <property type="entry name" value="CNNM"/>
    <property type="match status" value="1"/>
</dbReference>
<dbReference type="SUPFAM" id="SSF54631">
    <property type="entry name" value="CBS-domain pair"/>
    <property type="match status" value="1"/>
</dbReference>
<evidence type="ECO:0000256" key="5">
    <source>
        <dbReference type="ARBA" id="ARBA00022989"/>
    </source>
</evidence>
<protein>
    <submittedName>
        <fullName evidence="10">Hemolysin, contains CBS domains</fullName>
    </submittedName>
</protein>
<dbReference type="OrthoDB" id="213548at2157"/>
<dbReference type="PANTHER" id="PTHR43099">
    <property type="entry name" value="UPF0053 PROTEIN YRKA"/>
    <property type="match status" value="1"/>
</dbReference>
<dbReference type="InterPro" id="IPR002550">
    <property type="entry name" value="CNNM"/>
</dbReference>
<evidence type="ECO:0000259" key="8">
    <source>
        <dbReference type="PROSITE" id="PS51371"/>
    </source>
</evidence>
<comment type="subcellular location">
    <subcellularLocation>
        <location evidence="1">Cell membrane</location>
        <topology evidence="1">Multi-pass membrane protein</topology>
    </subcellularLocation>
</comment>
<feature type="domain" description="CBS" evidence="8">
    <location>
        <begin position="302"/>
        <end position="361"/>
    </location>
</feature>
<dbReference type="Gene3D" id="3.10.580.10">
    <property type="entry name" value="CBS-domain"/>
    <property type="match status" value="1"/>
</dbReference>